<dbReference type="AlphaFoldDB" id="A0A830C766"/>
<comment type="pathway">
    <text evidence="2 8">Glycan metabolism; pectin degradation; 2-dehydro-3-deoxy-D-gluconate from pectin: step 1/5.</text>
</comment>
<keyword evidence="6 8" id="KW-0961">Cell wall biogenesis/degradation</keyword>
<dbReference type="GO" id="GO:0045490">
    <property type="term" value="P:pectin catabolic process"/>
    <property type="evidence" value="ECO:0007669"/>
    <property type="project" value="UniProtKB-UniRule"/>
</dbReference>
<gene>
    <name evidence="10" type="ORF">PHJA_001545600</name>
</gene>
<dbReference type="GO" id="GO:0042545">
    <property type="term" value="P:cell wall modification"/>
    <property type="evidence" value="ECO:0007669"/>
    <property type="project" value="UniProtKB-UniRule"/>
</dbReference>
<keyword evidence="3 8" id="KW-0134">Cell wall</keyword>
<feature type="domain" description="Pectinesterase catalytic" evidence="9">
    <location>
        <begin position="11"/>
        <end position="93"/>
    </location>
</feature>
<dbReference type="InterPro" id="IPR012334">
    <property type="entry name" value="Pectin_lyas_fold"/>
</dbReference>
<dbReference type="GO" id="GO:0030599">
    <property type="term" value="F:pectinesterase activity"/>
    <property type="evidence" value="ECO:0007669"/>
    <property type="project" value="UniProtKB-UniRule"/>
</dbReference>
<evidence type="ECO:0000259" key="9">
    <source>
        <dbReference type="Pfam" id="PF01095"/>
    </source>
</evidence>
<reference evidence="10" key="1">
    <citation type="submission" date="2020-07" db="EMBL/GenBank/DDBJ databases">
        <title>Ethylene signaling mediates host invasion by parasitic plants.</title>
        <authorList>
            <person name="Yoshida S."/>
        </authorList>
    </citation>
    <scope>NUCLEOTIDE SEQUENCE</scope>
    <source>
        <strain evidence="10">Okayama</strain>
    </source>
</reference>
<comment type="subcellular location">
    <subcellularLocation>
        <location evidence="1 8">Secreted</location>
        <location evidence="1 8">Cell wall</location>
    </subcellularLocation>
</comment>
<comment type="caution">
    <text evidence="10">The sequence shown here is derived from an EMBL/GenBank/DDBJ whole genome shotgun (WGS) entry which is preliminary data.</text>
</comment>
<keyword evidence="5 8" id="KW-0063">Aspartyl esterase</keyword>
<comment type="catalytic activity">
    <reaction evidence="7 8">
        <text>[(1-&gt;4)-alpha-D-galacturonosyl methyl ester](n) + n H2O = [(1-&gt;4)-alpha-D-galacturonosyl](n) + n methanol + n H(+)</text>
        <dbReference type="Rhea" id="RHEA:22380"/>
        <dbReference type="Rhea" id="RHEA-COMP:14570"/>
        <dbReference type="Rhea" id="RHEA-COMP:14573"/>
        <dbReference type="ChEBI" id="CHEBI:15377"/>
        <dbReference type="ChEBI" id="CHEBI:15378"/>
        <dbReference type="ChEBI" id="CHEBI:17790"/>
        <dbReference type="ChEBI" id="CHEBI:140522"/>
        <dbReference type="ChEBI" id="CHEBI:140523"/>
        <dbReference type="EC" id="3.1.1.11"/>
    </reaction>
</comment>
<dbReference type="EC" id="3.1.1.11" evidence="8"/>
<dbReference type="Pfam" id="PF01095">
    <property type="entry name" value="Pectinesterase"/>
    <property type="match status" value="1"/>
</dbReference>
<name>A0A830C766_9LAMI</name>
<evidence type="ECO:0000313" key="10">
    <source>
        <dbReference type="EMBL" id="GFP94012.1"/>
    </source>
</evidence>
<evidence type="ECO:0000256" key="6">
    <source>
        <dbReference type="ARBA" id="ARBA00023316"/>
    </source>
</evidence>
<accession>A0A830C766</accession>
<comment type="function">
    <text evidence="8">Acts in the modification of cell walls via demethylesterification of cell wall pectin.</text>
</comment>
<evidence type="ECO:0000256" key="3">
    <source>
        <dbReference type="ARBA" id="ARBA00022512"/>
    </source>
</evidence>
<organism evidence="10 11">
    <name type="scientific">Phtheirospermum japonicum</name>
    <dbReference type="NCBI Taxonomy" id="374723"/>
    <lineage>
        <taxon>Eukaryota</taxon>
        <taxon>Viridiplantae</taxon>
        <taxon>Streptophyta</taxon>
        <taxon>Embryophyta</taxon>
        <taxon>Tracheophyta</taxon>
        <taxon>Spermatophyta</taxon>
        <taxon>Magnoliopsida</taxon>
        <taxon>eudicotyledons</taxon>
        <taxon>Gunneridae</taxon>
        <taxon>Pentapetalae</taxon>
        <taxon>asterids</taxon>
        <taxon>lamiids</taxon>
        <taxon>Lamiales</taxon>
        <taxon>Orobanchaceae</taxon>
        <taxon>Orobanchaceae incertae sedis</taxon>
        <taxon>Phtheirospermum</taxon>
    </lineage>
</organism>
<evidence type="ECO:0000256" key="8">
    <source>
        <dbReference type="RuleBase" id="RU000589"/>
    </source>
</evidence>
<dbReference type="InterPro" id="IPR018040">
    <property type="entry name" value="Pectinesterase_Tyr_AS"/>
</dbReference>
<dbReference type="EMBL" id="BMAC01000331">
    <property type="protein sequence ID" value="GFP94012.1"/>
    <property type="molecule type" value="Genomic_DNA"/>
</dbReference>
<evidence type="ECO:0000256" key="7">
    <source>
        <dbReference type="ARBA" id="ARBA00047928"/>
    </source>
</evidence>
<evidence type="ECO:0000256" key="5">
    <source>
        <dbReference type="ARBA" id="ARBA00023085"/>
    </source>
</evidence>
<proteinExistence type="predicted"/>
<evidence type="ECO:0000256" key="4">
    <source>
        <dbReference type="ARBA" id="ARBA00022801"/>
    </source>
</evidence>
<dbReference type="PROSITE" id="PS00800">
    <property type="entry name" value="PECTINESTERASE_1"/>
    <property type="match status" value="1"/>
</dbReference>
<evidence type="ECO:0000313" key="11">
    <source>
        <dbReference type="Proteomes" id="UP000653305"/>
    </source>
</evidence>
<dbReference type="UniPathway" id="UPA00545">
    <property type="reaction ID" value="UER00823"/>
</dbReference>
<dbReference type="PANTHER" id="PTHR31707">
    <property type="entry name" value="PECTINESTERASE"/>
    <property type="match status" value="1"/>
</dbReference>
<dbReference type="InterPro" id="IPR000070">
    <property type="entry name" value="Pectinesterase_cat"/>
</dbReference>
<dbReference type="Proteomes" id="UP000653305">
    <property type="component" value="Unassembled WGS sequence"/>
</dbReference>
<dbReference type="Gene3D" id="2.160.20.10">
    <property type="entry name" value="Single-stranded right-handed beta-helix, Pectin lyase-like"/>
    <property type="match status" value="1"/>
</dbReference>
<evidence type="ECO:0000256" key="2">
    <source>
        <dbReference type="ARBA" id="ARBA00005184"/>
    </source>
</evidence>
<dbReference type="InterPro" id="IPR011050">
    <property type="entry name" value="Pectin_lyase_fold/virulence"/>
</dbReference>
<evidence type="ECO:0000256" key="1">
    <source>
        <dbReference type="ARBA" id="ARBA00004191"/>
    </source>
</evidence>
<dbReference type="OrthoDB" id="910890at2759"/>
<keyword evidence="8" id="KW-0964">Secreted</keyword>
<sequence>MHNTKKAIKPDVVVAKDGSGKYKTIAEALNVAPRHSNKRFVIYVKKGVYDENVRVEKEKWNVLIYGDGMDYTIVSSNRSNRTGSSTSSSATFGI</sequence>
<dbReference type="SUPFAM" id="SSF51126">
    <property type="entry name" value="Pectin lyase-like"/>
    <property type="match status" value="1"/>
</dbReference>
<protein>
    <recommendedName>
        <fullName evidence="8">Pectinesterase</fullName>
        <ecNumber evidence="8">3.1.1.11</ecNumber>
    </recommendedName>
</protein>
<keyword evidence="11" id="KW-1185">Reference proteome</keyword>
<keyword evidence="4 8" id="KW-0378">Hydrolase</keyword>